<evidence type="ECO:0000313" key="2">
    <source>
        <dbReference type="EMBL" id="MDT0687077.1"/>
    </source>
</evidence>
<dbReference type="InterPro" id="IPR029055">
    <property type="entry name" value="Ntn_hydrolases_N"/>
</dbReference>
<organism evidence="2 3">
    <name type="scientific">Autumnicola psychrophila</name>
    <dbReference type="NCBI Taxonomy" id="3075592"/>
    <lineage>
        <taxon>Bacteria</taxon>
        <taxon>Pseudomonadati</taxon>
        <taxon>Bacteroidota</taxon>
        <taxon>Flavobacteriia</taxon>
        <taxon>Flavobacteriales</taxon>
        <taxon>Flavobacteriaceae</taxon>
        <taxon>Autumnicola</taxon>
    </lineage>
</organism>
<evidence type="ECO:0000259" key="1">
    <source>
        <dbReference type="Pfam" id="PF13537"/>
    </source>
</evidence>
<gene>
    <name evidence="2" type="ORF">RM541_11945</name>
</gene>
<dbReference type="RefSeq" id="WP_311500380.1">
    <property type="nucleotide sequence ID" value="NZ_JAVRHN010000008.1"/>
</dbReference>
<dbReference type="Gene3D" id="3.60.20.10">
    <property type="entry name" value="Glutamine Phosphoribosylpyrophosphate, subunit 1, domain 1"/>
    <property type="match status" value="1"/>
</dbReference>
<dbReference type="Pfam" id="PF13537">
    <property type="entry name" value="GATase_7"/>
    <property type="match status" value="1"/>
</dbReference>
<sequence length="183" mass="20944">MSDFIFSRKVFPKKLLTQEIFKIYSGEEIQVEEFHGKWGSLAVSRNLYNGFQPLETNDHIFVVLGGPVLCFANNSFLTEKNGTEKIYNRWRNGEVQCDKDLSGPFAIFIINKSRSELLCVTDLLSFIPLYVFQDKKDLFIASHVDILACSAGRENNFDAVSQADFILNGVVTFPFSMYTEIWQ</sequence>
<name>A0ABU3DTM8_9FLAO</name>
<protein>
    <recommendedName>
        <fullName evidence="1">Glutamine amidotransferase type-2 domain-containing protein</fullName>
    </recommendedName>
</protein>
<proteinExistence type="predicted"/>
<reference evidence="2 3" key="1">
    <citation type="submission" date="2023-09" db="EMBL/GenBank/DDBJ databases">
        <authorList>
            <person name="Rey-Velasco X."/>
        </authorList>
    </citation>
    <scope>NUCLEOTIDE SEQUENCE [LARGE SCALE GENOMIC DNA]</scope>
    <source>
        <strain evidence="2 3">F225</strain>
    </source>
</reference>
<dbReference type="EMBL" id="JAVRHN010000008">
    <property type="protein sequence ID" value="MDT0687077.1"/>
    <property type="molecule type" value="Genomic_DNA"/>
</dbReference>
<feature type="domain" description="Glutamine amidotransferase type-2" evidence="1">
    <location>
        <begin position="79"/>
        <end position="147"/>
    </location>
</feature>
<dbReference type="Proteomes" id="UP001253848">
    <property type="component" value="Unassembled WGS sequence"/>
</dbReference>
<comment type="caution">
    <text evidence="2">The sequence shown here is derived from an EMBL/GenBank/DDBJ whole genome shotgun (WGS) entry which is preliminary data.</text>
</comment>
<dbReference type="SUPFAM" id="SSF56235">
    <property type="entry name" value="N-terminal nucleophile aminohydrolases (Ntn hydrolases)"/>
    <property type="match status" value="1"/>
</dbReference>
<dbReference type="InterPro" id="IPR017932">
    <property type="entry name" value="GATase_2_dom"/>
</dbReference>
<accession>A0ABU3DTM8</accession>
<keyword evidence="3" id="KW-1185">Reference proteome</keyword>
<evidence type="ECO:0000313" key="3">
    <source>
        <dbReference type="Proteomes" id="UP001253848"/>
    </source>
</evidence>